<gene>
    <name evidence="1" type="ORF">SAMN06265348_11754</name>
</gene>
<dbReference type="AlphaFoldDB" id="A0A521FT32"/>
<evidence type="ECO:0000313" key="2">
    <source>
        <dbReference type="Proteomes" id="UP000320300"/>
    </source>
</evidence>
<protein>
    <submittedName>
        <fullName evidence="1">Uncharacterized protein</fullName>
    </submittedName>
</protein>
<sequence>MMRQSEIHRLMDMLDDLKKIDALIDTHIKLDDSGFMVSQYEAKKVKLIANIIDCLASPAIQSPQSFSIIESILLKYYPLKDKGDLKYDDDMAQLAASI</sequence>
<keyword evidence="2" id="KW-1185">Reference proteome</keyword>
<name>A0A521FT32_9SPHI</name>
<dbReference type="EMBL" id="FXTN01000017">
    <property type="protein sequence ID" value="SMO98661.1"/>
    <property type="molecule type" value="Genomic_DNA"/>
</dbReference>
<evidence type="ECO:0000313" key="1">
    <source>
        <dbReference type="EMBL" id="SMO98661.1"/>
    </source>
</evidence>
<dbReference type="Proteomes" id="UP000320300">
    <property type="component" value="Unassembled WGS sequence"/>
</dbReference>
<reference evidence="1 2" key="1">
    <citation type="submission" date="2017-05" db="EMBL/GenBank/DDBJ databases">
        <authorList>
            <person name="Varghese N."/>
            <person name="Submissions S."/>
        </authorList>
    </citation>
    <scope>NUCLEOTIDE SEQUENCE [LARGE SCALE GENOMIC DNA]</scope>
    <source>
        <strain evidence="1 2">DSM 19036</strain>
    </source>
</reference>
<accession>A0A521FT32</accession>
<organism evidence="1 2">
    <name type="scientific">Pedobacter westerhofensis</name>
    <dbReference type="NCBI Taxonomy" id="425512"/>
    <lineage>
        <taxon>Bacteria</taxon>
        <taxon>Pseudomonadati</taxon>
        <taxon>Bacteroidota</taxon>
        <taxon>Sphingobacteriia</taxon>
        <taxon>Sphingobacteriales</taxon>
        <taxon>Sphingobacteriaceae</taxon>
        <taxon>Pedobacter</taxon>
    </lineage>
</organism>
<proteinExistence type="predicted"/>